<comment type="caution">
    <text evidence="2">The sequence shown here is derived from an EMBL/GenBank/DDBJ whole genome shotgun (WGS) entry which is preliminary data.</text>
</comment>
<dbReference type="Proteomes" id="UP001165063">
    <property type="component" value="Unassembled WGS sequence"/>
</dbReference>
<dbReference type="Gene3D" id="3.20.20.70">
    <property type="entry name" value="Aldolase class I"/>
    <property type="match status" value="1"/>
</dbReference>
<dbReference type="InterPro" id="IPR001585">
    <property type="entry name" value="TAL/FSA"/>
</dbReference>
<name>A0A9W7DKG5_AMBMO</name>
<organism evidence="2 3">
    <name type="scientific">Ambrosiozyma monospora</name>
    <name type="common">Yeast</name>
    <name type="synonym">Endomycopsis monosporus</name>
    <dbReference type="NCBI Taxonomy" id="43982"/>
    <lineage>
        <taxon>Eukaryota</taxon>
        <taxon>Fungi</taxon>
        <taxon>Dikarya</taxon>
        <taxon>Ascomycota</taxon>
        <taxon>Saccharomycotina</taxon>
        <taxon>Pichiomycetes</taxon>
        <taxon>Pichiales</taxon>
        <taxon>Pichiaceae</taxon>
        <taxon>Ambrosiozyma</taxon>
    </lineage>
</organism>
<sequence length="350" mass="39713">MTTSIFEELSKHTKQTIDTMEEEDSQYFKNVYGVEFLNATSNQGIVFNNWVKHPAVLVQAADLVKAKFVKEGKTVPTSSTDATFDDFIDQMFFYGIAITGKNQLRNINGKVLSQVRTTLIYDTDGIVDYAKKIIAAYEEVGVDRTKVIVKIPVTWESMQAVPILKEDNISCLGTVVQTLEQAVIAAEAGCVAISPYIDEFKYNLDPTSYVKEDLSKNYGYLETVKIHKYYKAYGIKCNICIASMIGINTMLYMSGIDEMTTPILTIHKCLTTPVPKDFKFPYLKQEYTAAEAGPKLAFFKEKKEHYYDTLKKNTRGSDRIDFACEFFEDMHGKSALLMKNTLLEHDYIKN</sequence>
<keyword evidence="1" id="KW-0704">Schiff base</keyword>
<dbReference type="Pfam" id="PF00923">
    <property type="entry name" value="TAL_FSA"/>
    <property type="match status" value="1"/>
</dbReference>
<reference evidence="2" key="1">
    <citation type="submission" date="2023-04" db="EMBL/GenBank/DDBJ databases">
        <title>Ambrosiozyma monospora NBRC 1965.</title>
        <authorList>
            <person name="Ichikawa N."/>
            <person name="Sato H."/>
            <person name="Tonouchi N."/>
        </authorList>
    </citation>
    <scope>NUCLEOTIDE SEQUENCE</scope>
    <source>
        <strain evidence="2">NBRC 1965</strain>
    </source>
</reference>
<dbReference type="SUPFAM" id="SSF51569">
    <property type="entry name" value="Aldolase"/>
    <property type="match status" value="1"/>
</dbReference>
<gene>
    <name evidence="2" type="ORF">Amon01_000808100</name>
</gene>
<evidence type="ECO:0000313" key="3">
    <source>
        <dbReference type="Proteomes" id="UP001165063"/>
    </source>
</evidence>
<keyword evidence="3" id="KW-1185">Reference proteome</keyword>
<dbReference type="PANTHER" id="PTHR10683:SF34">
    <property type="entry name" value="TRANSALDOLASE"/>
    <property type="match status" value="1"/>
</dbReference>
<proteinExistence type="predicted"/>
<dbReference type="GO" id="GO:0004801">
    <property type="term" value="F:transaldolase activity"/>
    <property type="evidence" value="ECO:0007669"/>
    <property type="project" value="TreeGrafter"/>
</dbReference>
<accession>A0A9W7DKG5</accession>
<dbReference type="GO" id="GO:0009052">
    <property type="term" value="P:pentose-phosphate shunt, non-oxidative branch"/>
    <property type="evidence" value="ECO:0007669"/>
    <property type="project" value="TreeGrafter"/>
</dbReference>
<dbReference type="AlphaFoldDB" id="A0A9W7DKG5"/>
<dbReference type="OrthoDB" id="1711136at2759"/>
<dbReference type="PANTHER" id="PTHR10683">
    <property type="entry name" value="TRANSALDOLASE"/>
    <property type="match status" value="1"/>
</dbReference>
<protein>
    <submittedName>
        <fullName evidence="2">Unnamed protein product</fullName>
    </submittedName>
</protein>
<evidence type="ECO:0000313" key="2">
    <source>
        <dbReference type="EMBL" id="GMG56012.1"/>
    </source>
</evidence>
<dbReference type="GO" id="GO:0005975">
    <property type="term" value="P:carbohydrate metabolic process"/>
    <property type="evidence" value="ECO:0007669"/>
    <property type="project" value="InterPro"/>
</dbReference>
<evidence type="ECO:0000256" key="1">
    <source>
        <dbReference type="ARBA" id="ARBA00023270"/>
    </source>
</evidence>
<dbReference type="InterPro" id="IPR013785">
    <property type="entry name" value="Aldolase_TIM"/>
</dbReference>
<dbReference type="EMBL" id="BSXU01006618">
    <property type="protein sequence ID" value="GMG56012.1"/>
    <property type="molecule type" value="Genomic_DNA"/>
</dbReference>